<accession>A0A4U7AV85</accession>
<evidence type="ECO:0000313" key="3">
    <source>
        <dbReference type="Proteomes" id="UP000308133"/>
    </source>
</evidence>
<name>A0A4U7AV85_9PEZI</name>
<evidence type="ECO:0000313" key="2">
    <source>
        <dbReference type="EMBL" id="TKX21085.1"/>
    </source>
</evidence>
<dbReference type="EMBL" id="PTQR01000082">
    <property type="protein sequence ID" value="TKX21085.1"/>
    <property type="molecule type" value="Genomic_DNA"/>
</dbReference>
<proteinExistence type="predicted"/>
<feature type="compositionally biased region" description="Basic and acidic residues" evidence="1">
    <location>
        <begin position="212"/>
        <end position="222"/>
    </location>
</feature>
<organism evidence="2 3">
    <name type="scientific">Elsinoe australis</name>
    <dbReference type="NCBI Taxonomy" id="40998"/>
    <lineage>
        <taxon>Eukaryota</taxon>
        <taxon>Fungi</taxon>
        <taxon>Dikarya</taxon>
        <taxon>Ascomycota</taxon>
        <taxon>Pezizomycotina</taxon>
        <taxon>Dothideomycetes</taxon>
        <taxon>Dothideomycetidae</taxon>
        <taxon>Myriangiales</taxon>
        <taxon>Elsinoaceae</taxon>
        <taxon>Elsinoe</taxon>
    </lineage>
</organism>
<evidence type="ECO:0000256" key="1">
    <source>
        <dbReference type="SAM" id="MobiDB-lite"/>
    </source>
</evidence>
<dbReference type="Proteomes" id="UP000308133">
    <property type="component" value="Unassembled WGS sequence"/>
</dbReference>
<dbReference type="AlphaFoldDB" id="A0A4U7AV85"/>
<protein>
    <submittedName>
        <fullName evidence="2">Uncharacterized protein</fullName>
    </submittedName>
</protein>
<feature type="compositionally biased region" description="Low complexity" evidence="1">
    <location>
        <begin position="199"/>
        <end position="210"/>
    </location>
</feature>
<gene>
    <name evidence="2" type="ORF">C1H76_6625</name>
</gene>
<reference evidence="2 3" key="1">
    <citation type="submission" date="2018-02" db="EMBL/GenBank/DDBJ databases">
        <title>Draft genome sequences of Elsinoe sp., causing black scab on jojoba.</title>
        <authorList>
            <person name="Stodart B."/>
            <person name="Jeffress S."/>
            <person name="Ash G."/>
            <person name="Arun Chinnappa K."/>
        </authorList>
    </citation>
    <scope>NUCLEOTIDE SEQUENCE [LARGE SCALE GENOMIC DNA]</scope>
    <source>
        <strain evidence="2 3">Hillstone_2</strain>
    </source>
</reference>
<sequence length="222" mass="24346">MMGVSVQGLYNKGTATLDWDVIESLKIRNGPDSWEKGEPLSSAVVLARSTTSKAKEKKSELTVKFDDWVVVGYKQNEKKWTEFARVCAIRQYRTLTGGTKARACIVWGFHVEETDPSLYDRTMSARIVDHCKLDGKSMVLGNWFDINDIETISGKVAGEVDARGVVLTEDYVSTLVTQISTSPAIDPLSDGPTKEDESVASYDSASSNADDTSERKTTTSAS</sequence>
<feature type="region of interest" description="Disordered" evidence="1">
    <location>
        <begin position="182"/>
        <end position="222"/>
    </location>
</feature>
<comment type="caution">
    <text evidence="2">The sequence shown here is derived from an EMBL/GenBank/DDBJ whole genome shotgun (WGS) entry which is preliminary data.</text>
</comment>